<keyword evidence="3 5" id="KW-1133">Transmembrane helix</keyword>
<evidence type="ECO:0000256" key="5">
    <source>
        <dbReference type="SAM" id="Phobius"/>
    </source>
</evidence>
<sequence>MAFVDPFLLTVTLVMTILLVVGNIYFVAKYAHPADSSFDFKVVAFVCAECQILLLPLDVSNFRNGTNVDMKIFWYIIYMTAAFFIIIILPFALFFYESDEDKTFKLRLWTALKYEILLIVIVSIILFGSFAGLRYAQLPLVANTCRFTFTDSSQFFLAEINSSTSGCVRTDEQLQITVSFPIYLIGITCWFGWFFLIFFLGSGLSALPIDLINQFRFRPQPMNEQEFNNCKHELAKKVERLLQIGKSLLEDKQRSDSMSGFGGWRERRAVGRRQNEFEANCILAEKEFQRLDNTAQFRNKVEPLLYYFKLLLGMCSIVISLIFVIHLFIYLLLNINDRPVHPFINNLLESLENSKASVFSTVLFAFIGYYFMFAAIKGNVRIGMRCFCFTFYPLMPNETFVNSFIFNALIMNIWMFSLIQFLTDMFKDYVRQTSISMIFSVQIKNMNFYQYFLRHNVFIYVLTGWFFISLVYFILKPVERINVGQQLKKKDLAARA</sequence>
<feature type="transmembrane region" description="Helical" evidence="5">
    <location>
        <begin position="72"/>
        <end position="96"/>
    </location>
</feature>
<accession>A0A078BA95</accession>
<dbReference type="InParanoid" id="A0A078BA95"/>
<feature type="transmembrane region" description="Helical" evidence="5">
    <location>
        <begin position="356"/>
        <end position="376"/>
    </location>
</feature>
<keyword evidence="2 5" id="KW-0812">Transmembrane</keyword>
<dbReference type="Proteomes" id="UP000039865">
    <property type="component" value="Unassembled WGS sequence"/>
</dbReference>
<gene>
    <name evidence="6" type="primary">Contig2197.g2361</name>
    <name evidence="6" type="ORF">STYLEM_19333</name>
</gene>
<dbReference type="PANTHER" id="PTHR31652:SF0">
    <property type="entry name" value="LIMR FAMILY PROTEIN DDB_G0283707-RELATED"/>
    <property type="match status" value="1"/>
</dbReference>
<dbReference type="PANTHER" id="PTHR31652">
    <property type="entry name" value="LIMR FAMILY PROTEIN DDB_G0283707-RELATED"/>
    <property type="match status" value="1"/>
</dbReference>
<evidence type="ECO:0000313" key="7">
    <source>
        <dbReference type="Proteomes" id="UP000039865"/>
    </source>
</evidence>
<reference evidence="6 7" key="1">
    <citation type="submission" date="2014-06" db="EMBL/GenBank/DDBJ databases">
        <authorList>
            <person name="Swart Estienne"/>
        </authorList>
    </citation>
    <scope>NUCLEOTIDE SEQUENCE [LARGE SCALE GENOMIC DNA]</scope>
    <source>
        <strain evidence="6 7">130c</strain>
    </source>
</reference>
<feature type="transmembrane region" description="Helical" evidence="5">
    <location>
        <begin position="116"/>
        <end position="136"/>
    </location>
</feature>
<dbReference type="OMA" id="KSAMCWV"/>
<keyword evidence="7" id="KW-1185">Reference proteome</keyword>
<dbReference type="OrthoDB" id="73273at2759"/>
<keyword evidence="4 5" id="KW-0472">Membrane</keyword>
<feature type="transmembrane region" description="Helical" evidence="5">
    <location>
        <begin position="182"/>
        <end position="209"/>
    </location>
</feature>
<dbReference type="Pfam" id="PF04791">
    <property type="entry name" value="LMBR1"/>
    <property type="match status" value="1"/>
</dbReference>
<feature type="transmembrane region" description="Helical" evidence="5">
    <location>
        <begin position="306"/>
        <end position="333"/>
    </location>
</feature>
<name>A0A078BA95_STYLE</name>
<evidence type="ECO:0000256" key="1">
    <source>
        <dbReference type="ARBA" id="ARBA00004141"/>
    </source>
</evidence>
<evidence type="ECO:0000256" key="3">
    <source>
        <dbReference type="ARBA" id="ARBA00022989"/>
    </source>
</evidence>
<proteinExistence type="predicted"/>
<feature type="transmembrane region" description="Helical" evidence="5">
    <location>
        <begin position="6"/>
        <end position="28"/>
    </location>
</feature>
<dbReference type="InterPro" id="IPR006876">
    <property type="entry name" value="LMBR1-like_membr_prot"/>
</dbReference>
<comment type="subcellular location">
    <subcellularLocation>
        <location evidence="1">Membrane</location>
        <topology evidence="1">Multi-pass membrane protein</topology>
    </subcellularLocation>
</comment>
<evidence type="ECO:0000256" key="4">
    <source>
        <dbReference type="ARBA" id="ARBA00023136"/>
    </source>
</evidence>
<feature type="transmembrane region" description="Helical" evidence="5">
    <location>
        <begin position="404"/>
        <end position="422"/>
    </location>
</feature>
<feature type="transmembrane region" description="Helical" evidence="5">
    <location>
        <begin position="457"/>
        <end position="475"/>
    </location>
</feature>
<dbReference type="AlphaFoldDB" id="A0A078BA95"/>
<dbReference type="GO" id="GO:0016020">
    <property type="term" value="C:membrane"/>
    <property type="evidence" value="ECO:0007669"/>
    <property type="project" value="UniProtKB-SubCell"/>
</dbReference>
<organism evidence="6 7">
    <name type="scientific">Stylonychia lemnae</name>
    <name type="common">Ciliate</name>
    <dbReference type="NCBI Taxonomy" id="5949"/>
    <lineage>
        <taxon>Eukaryota</taxon>
        <taxon>Sar</taxon>
        <taxon>Alveolata</taxon>
        <taxon>Ciliophora</taxon>
        <taxon>Intramacronucleata</taxon>
        <taxon>Spirotrichea</taxon>
        <taxon>Stichotrichia</taxon>
        <taxon>Sporadotrichida</taxon>
        <taxon>Oxytrichidae</taxon>
        <taxon>Stylonychinae</taxon>
        <taxon>Stylonychia</taxon>
    </lineage>
</organism>
<protein>
    <submittedName>
        <fullName evidence="6">Uncharacterized protein</fullName>
    </submittedName>
</protein>
<evidence type="ECO:0000313" key="6">
    <source>
        <dbReference type="EMBL" id="CDW90192.1"/>
    </source>
</evidence>
<dbReference type="EMBL" id="CCKQ01018240">
    <property type="protein sequence ID" value="CDW90192.1"/>
    <property type="molecule type" value="Genomic_DNA"/>
</dbReference>
<evidence type="ECO:0000256" key="2">
    <source>
        <dbReference type="ARBA" id="ARBA00022692"/>
    </source>
</evidence>